<evidence type="ECO:0000256" key="1">
    <source>
        <dbReference type="SAM" id="MobiDB-lite"/>
    </source>
</evidence>
<protein>
    <submittedName>
        <fullName evidence="2">DUF4283 domain protein</fullName>
    </submittedName>
</protein>
<gene>
    <name evidence="2" type="ORF">A2U01_0006039</name>
</gene>
<evidence type="ECO:0000313" key="3">
    <source>
        <dbReference type="Proteomes" id="UP000265520"/>
    </source>
</evidence>
<reference evidence="2 3" key="1">
    <citation type="journal article" date="2018" name="Front. Plant Sci.">
        <title>Red Clover (Trifolium pratense) and Zigzag Clover (T. medium) - A Picture of Genomic Similarities and Differences.</title>
        <authorList>
            <person name="Dluhosova J."/>
            <person name="Istvanek J."/>
            <person name="Nedelnik J."/>
            <person name="Repkova J."/>
        </authorList>
    </citation>
    <scope>NUCLEOTIDE SEQUENCE [LARGE SCALE GENOMIC DNA]</scope>
    <source>
        <strain evidence="3">cv. 10/8</strain>
        <tissue evidence="2">Leaf</tissue>
    </source>
</reference>
<dbReference type="AlphaFoldDB" id="A0A392MDK3"/>
<proteinExistence type="predicted"/>
<evidence type="ECO:0000313" key="2">
    <source>
        <dbReference type="EMBL" id="MCH85195.1"/>
    </source>
</evidence>
<feature type="region of interest" description="Disordered" evidence="1">
    <location>
        <begin position="208"/>
        <end position="237"/>
    </location>
</feature>
<sequence length="504" mass="54505">MAVAEPIQEVVQTVKEVVWEVEVETEVMARLKGAFVGFLAEPKELLDIQHRFILEGYHNIKVTLIGHLKVLLTSSVVGEVQEVVGTVGWWCTWFDRFEEWSPESVSNQRTTWLRCYGVPHHAWGEALFRALGFKFGNFVEMDSSTTSMLRLDVARIKIITDKLPIIDSTMVVSVLDKKFVIRVIEEGGEAVGIGGWRCDGRCEGWHERTSSRGSADGGSVMAVVEGSSEGDGDGDWSDHGQVLLGVGSLGVGRKGQEGVTRLKELQGKEGSEVDPNFLGIFLTDDAAKANHEEGNILAASDGSRVDGDLLAESERMLENVSLSPGRPRDTVGREREIVGSGLLPGLGENGAGCTRPIFLRTKDGDLPLVGPVIEKRGDPKDKGGVSSEVLVSGGIGLVVTLPAEGGKEGTIYSPGRRGVEGAGRVGVSGVAVIVGEEPSNSIGSPLTGEGSVDKDRCDAHHIIDIQDDLGMNFNGDKEVVVNRILMFEERDRREKSVWEQEHSQ</sequence>
<dbReference type="Proteomes" id="UP000265520">
    <property type="component" value="Unassembled WGS sequence"/>
</dbReference>
<comment type="caution">
    <text evidence="2">The sequence shown here is derived from an EMBL/GenBank/DDBJ whole genome shotgun (WGS) entry which is preliminary data.</text>
</comment>
<organism evidence="2 3">
    <name type="scientific">Trifolium medium</name>
    <dbReference type="NCBI Taxonomy" id="97028"/>
    <lineage>
        <taxon>Eukaryota</taxon>
        <taxon>Viridiplantae</taxon>
        <taxon>Streptophyta</taxon>
        <taxon>Embryophyta</taxon>
        <taxon>Tracheophyta</taxon>
        <taxon>Spermatophyta</taxon>
        <taxon>Magnoliopsida</taxon>
        <taxon>eudicotyledons</taxon>
        <taxon>Gunneridae</taxon>
        <taxon>Pentapetalae</taxon>
        <taxon>rosids</taxon>
        <taxon>fabids</taxon>
        <taxon>Fabales</taxon>
        <taxon>Fabaceae</taxon>
        <taxon>Papilionoideae</taxon>
        <taxon>50 kb inversion clade</taxon>
        <taxon>NPAAA clade</taxon>
        <taxon>Hologalegina</taxon>
        <taxon>IRL clade</taxon>
        <taxon>Trifolieae</taxon>
        <taxon>Trifolium</taxon>
    </lineage>
</organism>
<keyword evidence="3" id="KW-1185">Reference proteome</keyword>
<dbReference type="PANTHER" id="PTHR34427:SF5">
    <property type="entry name" value="DUF4283 DOMAIN-CONTAINING PROTEIN"/>
    <property type="match status" value="1"/>
</dbReference>
<dbReference type="EMBL" id="LXQA010008060">
    <property type="protein sequence ID" value="MCH85195.1"/>
    <property type="molecule type" value="Genomic_DNA"/>
</dbReference>
<accession>A0A392MDK3</accession>
<dbReference type="PANTHER" id="PTHR34427">
    <property type="entry name" value="DUF4283 DOMAIN PROTEIN"/>
    <property type="match status" value="1"/>
</dbReference>
<name>A0A392MDK3_9FABA</name>